<sequence length="550" mass="63214">MGGQPVRLYSKGRVLGFKRSKRNQSPNTTLIRIEGVLTKEDTQYYLGKHVAYVYRAKREKNGSKIRVIWGHRLIFRPHGNGGVVKAKFRNNLPPKSFGASVRIRLLRIHFLNSNKQLINYKKLADFLMSATHNGSSKSLPALHGVKIKTRKSLQKAQAKYEPTVFREGILKTLSNAQPGDFDDIYQQLDNAGNTLEYRKYGETLFEILLTGGVLAPGGTILDDGAQRSPFSIFTAEDNIESVKKHVDVFNKLIGRRYKYLQRSFEETIKNLLQYINKWSTEENNKLATAIGLFVSGQLININVLTVLFKEHLVKEGLSLQFVTAVFKAYLSEQNIDHLGSSLKKAGMDNKLMEFFPPNKRDEEYFARYFEAEDMKQLVEYHNQKQKNSMKEQTIDHVKEMLKAENTPAEVITYLKHQMKEGSWQESDFVRVVWESMMQAVDWGSRAEQIESQALRQVKQCSTILGAFSTNPKTELALIQKVQTYCYEDTKLMKHFRQIVQILYDEDVVSESAILYWFEKGAVNSGKTVFLKQMEPLVQWLKTVDSESEED</sequence>
<comment type="caution">
    <text evidence="6">The sequence shown here is derived from an EMBL/GenBank/DDBJ whole genome shotgun (WGS) entry which is preliminary data.</text>
</comment>
<organism evidence="6 7">
    <name type="scientific">Cetraspora pellucida</name>
    <dbReference type="NCBI Taxonomy" id="1433469"/>
    <lineage>
        <taxon>Eukaryota</taxon>
        <taxon>Fungi</taxon>
        <taxon>Fungi incertae sedis</taxon>
        <taxon>Mucoromycota</taxon>
        <taxon>Glomeromycotina</taxon>
        <taxon>Glomeromycetes</taxon>
        <taxon>Diversisporales</taxon>
        <taxon>Gigasporaceae</taxon>
        <taxon>Cetraspora</taxon>
    </lineage>
</organism>
<keyword evidence="7" id="KW-1185">Reference proteome</keyword>
<dbReference type="InterPro" id="IPR016024">
    <property type="entry name" value="ARM-type_fold"/>
</dbReference>
<keyword evidence="3" id="KW-0689">Ribosomal protein</keyword>
<dbReference type="CDD" id="cd11560">
    <property type="entry name" value="W2_eIF5C_like"/>
    <property type="match status" value="1"/>
</dbReference>
<dbReference type="Gene3D" id="1.25.40.180">
    <property type="match status" value="1"/>
</dbReference>
<dbReference type="InterPro" id="IPR043510">
    <property type="entry name" value="W2_5MP1/2"/>
</dbReference>
<dbReference type="InterPro" id="IPR009000">
    <property type="entry name" value="Transl_B-barrel_sf"/>
</dbReference>
<evidence type="ECO:0000256" key="1">
    <source>
        <dbReference type="ARBA" id="ARBA00008151"/>
    </source>
</evidence>
<dbReference type="SUPFAM" id="SSF50447">
    <property type="entry name" value="Translation proteins"/>
    <property type="match status" value="1"/>
</dbReference>
<evidence type="ECO:0000313" key="6">
    <source>
        <dbReference type="EMBL" id="CAG8587279.1"/>
    </source>
</evidence>
<dbReference type="SMART" id="SM00515">
    <property type="entry name" value="eIF5C"/>
    <property type="match status" value="1"/>
</dbReference>
<comment type="similarity">
    <text evidence="1">Belongs to the BZW family.</text>
</comment>
<dbReference type="Gene3D" id="2.40.10.190">
    <property type="entry name" value="translation elongation factor selb, chain A, domain 4"/>
    <property type="match status" value="1"/>
</dbReference>
<dbReference type="InterPro" id="IPR038661">
    <property type="entry name" value="Ribosomal_eL33_sf"/>
</dbReference>
<dbReference type="PANTHER" id="PTHR14208">
    <property type="entry name" value="BASIC LEUCINE ZIPPER AND W2 DOMAIN-CONTAINING PROTEIN"/>
    <property type="match status" value="1"/>
</dbReference>
<feature type="domain" description="W2" evidence="5">
    <location>
        <begin position="361"/>
        <end position="550"/>
    </location>
</feature>
<dbReference type="InterPro" id="IPR051245">
    <property type="entry name" value="eIF5-mimic_regulator"/>
</dbReference>
<evidence type="ECO:0000313" key="7">
    <source>
        <dbReference type="Proteomes" id="UP000789759"/>
    </source>
</evidence>
<dbReference type="GO" id="GO:0016020">
    <property type="term" value="C:membrane"/>
    <property type="evidence" value="ECO:0007669"/>
    <property type="project" value="TreeGrafter"/>
</dbReference>
<accession>A0A9N9G9S5</accession>
<dbReference type="Pfam" id="PF25504">
    <property type="entry name" value="HEAT_5MP1_2"/>
    <property type="match status" value="1"/>
</dbReference>
<dbReference type="GO" id="GO:0003735">
    <property type="term" value="F:structural constituent of ribosome"/>
    <property type="evidence" value="ECO:0007669"/>
    <property type="project" value="InterPro"/>
</dbReference>
<evidence type="ECO:0000256" key="2">
    <source>
        <dbReference type="ARBA" id="ARBA00009269"/>
    </source>
</evidence>
<comment type="similarity">
    <text evidence="2">Belongs to the eukaryotic ribosomal protein eL33 family.</text>
</comment>
<evidence type="ECO:0000259" key="5">
    <source>
        <dbReference type="PROSITE" id="PS51363"/>
    </source>
</evidence>
<dbReference type="GO" id="GO:0006412">
    <property type="term" value="P:translation"/>
    <property type="evidence" value="ECO:0007669"/>
    <property type="project" value="InterPro"/>
</dbReference>
<dbReference type="Proteomes" id="UP000789759">
    <property type="component" value="Unassembled WGS sequence"/>
</dbReference>
<dbReference type="InterPro" id="IPR057397">
    <property type="entry name" value="HEAT_5MP1_2"/>
</dbReference>
<dbReference type="OrthoDB" id="1727522at2759"/>
<dbReference type="GO" id="GO:1990904">
    <property type="term" value="C:ribonucleoprotein complex"/>
    <property type="evidence" value="ECO:0007669"/>
    <property type="project" value="UniProtKB-KW"/>
</dbReference>
<dbReference type="GO" id="GO:0005737">
    <property type="term" value="C:cytoplasm"/>
    <property type="evidence" value="ECO:0007669"/>
    <property type="project" value="TreeGrafter"/>
</dbReference>
<dbReference type="PROSITE" id="PS51363">
    <property type="entry name" value="W2"/>
    <property type="match status" value="1"/>
</dbReference>
<dbReference type="HAMAP" id="MF_00573">
    <property type="entry name" value="Ribosomal_eL33"/>
    <property type="match status" value="1"/>
</dbReference>
<dbReference type="Pfam" id="PF02020">
    <property type="entry name" value="W2"/>
    <property type="match status" value="1"/>
</dbReference>
<dbReference type="EMBL" id="CAJVQA010003934">
    <property type="protein sequence ID" value="CAG8587279.1"/>
    <property type="molecule type" value="Genomic_DNA"/>
</dbReference>
<gene>
    <name evidence="6" type="ORF">CPELLU_LOCUS6371</name>
</gene>
<protein>
    <submittedName>
        <fullName evidence="6">9099_t:CDS:1</fullName>
    </submittedName>
</protein>
<evidence type="ECO:0000256" key="4">
    <source>
        <dbReference type="ARBA" id="ARBA00023274"/>
    </source>
</evidence>
<dbReference type="SUPFAM" id="SSF48371">
    <property type="entry name" value="ARM repeat"/>
    <property type="match status" value="1"/>
</dbReference>
<evidence type="ECO:0000256" key="3">
    <source>
        <dbReference type="ARBA" id="ARBA00022980"/>
    </source>
</evidence>
<dbReference type="Pfam" id="PF01247">
    <property type="entry name" value="Ribosomal_L35Ae"/>
    <property type="match status" value="1"/>
</dbReference>
<dbReference type="InterPro" id="IPR003307">
    <property type="entry name" value="W2_domain"/>
</dbReference>
<name>A0A9N9G9S5_9GLOM</name>
<dbReference type="InterPro" id="IPR001780">
    <property type="entry name" value="Ribosomal_eL33"/>
</dbReference>
<reference evidence="6" key="1">
    <citation type="submission" date="2021-06" db="EMBL/GenBank/DDBJ databases">
        <authorList>
            <person name="Kallberg Y."/>
            <person name="Tangrot J."/>
            <person name="Rosling A."/>
        </authorList>
    </citation>
    <scope>NUCLEOTIDE SEQUENCE</scope>
    <source>
        <strain evidence="6">FL966</strain>
    </source>
</reference>
<dbReference type="PANTHER" id="PTHR14208:SF2">
    <property type="entry name" value="PROTEIN KRASAVIETZ"/>
    <property type="match status" value="1"/>
</dbReference>
<dbReference type="AlphaFoldDB" id="A0A9N9G9S5"/>
<proteinExistence type="inferred from homology"/>
<keyword evidence="4" id="KW-0687">Ribonucleoprotein</keyword>
<dbReference type="FunFam" id="2.40.10.190:FF:000001">
    <property type="entry name" value="60S ribosomal protein L35a"/>
    <property type="match status" value="1"/>
</dbReference>
<dbReference type="GO" id="GO:0005840">
    <property type="term" value="C:ribosome"/>
    <property type="evidence" value="ECO:0007669"/>
    <property type="project" value="UniProtKB-KW"/>
</dbReference>